<feature type="region of interest" description="Disordered" evidence="1">
    <location>
        <begin position="1"/>
        <end position="30"/>
    </location>
</feature>
<accession>A0A426ZCZ9</accession>
<gene>
    <name evidence="2" type="ORF">B296_00033788</name>
</gene>
<comment type="caution">
    <text evidence="2">The sequence shown here is derived from an EMBL/GenBank/DDBJ whole genome shotgun (WGS) entry which is preliminary data.</text>
</comment>
<evidence type="ECO:0000313" key="3">
    <source>
        <dbReference type="Proteomes" id="UP000287651"/>
    </source>
</evidence>
<proteinExistence type="predicted"/>
<protein>
    <submittedName>
        <fullName evidence="2">Uncharacterized protein</fullName>
    </submittedName>
</protein>
<dbReference type="Proteomes" id="UP000287651">
    <property type="component" value="Unassembled WGS sequence"/>
</dbReference>
<name>A0A426ZCZ9_ENSVE</name>
<reference evidence="2 3" key="1">
    <citation type="journal article" date="2014" name="Agronomy (Basel)">
        <title>A Draft Genome Sequence for Ensete ventricosum, the Drought-Tolerant Tree Against Hunger.</title>
        <authorList>
            <person name="Harrison J."/>
            <person name="Moore K.A."/>
            <person name="Paszkiewicz K."/>
            <person name="Jones T."/>
            <person name="Grant M."/>
            <person name="Ambacheew D."/>
            <person name="Muzemil S."/>
            <person name="Studholme D.J."/>
        </authorList>
    </citation>
    <scope>NUCLEOTIDE SEQUENCE [LARGE SCALE GENOMIC DNA]</scope>
</reference>
<sequence>MSDMKVDDVSEGIELNPSEGKAMPSAEQEDHERAYFDSADWALGKVFREDMLRSPKGPLRHFGQSCSKNPVDLTIFSTVDGVNAASEGVNENNGDNNSGDQ</sequence>
<dbReference type="EMBL" id="AMZH03007211">
    <property type="protein sequence ID" value="RRT61875.1"/>
    <property type="molecule type" value="Genomic_DNA"/>
</dbReference>
<dbReference type="AlphaFoldDB" id="A0A426ZCZ9"/>
<evidence type="ECO:0000313" key="2">
    <source>
        <dbReference type="EMBL" id="RRT61875.1"/>
    </source>
</evidence>
<organism evidence="2 3">
    <name type="scientific">Ensete ventricosum</name>
    <name type="common">Abyssinian banana</name>
    <name type="synonym">Musa ensete</name>
    <dbReference type="NCBI Taxonomy" id="4639"/>
    <lineage>
        <taxon>Eukaryota</taxon>
        <taxon>Viridiplantae</taxon>
        <taxon>Streptophyta</taxon>
        <taxon>Embryophyta</taxon>
        <taxon>Tracheophyta</taxon>
        <taxon>Spermatophyta</taxon>
        <taxon>Magnoliopsida</taxon>
        <taxon>Liliopsida</taxon>
        <taxon>Zingiberales</taxon>
        <taxon>Musaceae</taxon>
        <taxon>Ensete</taxon>
    </lineage>
</organism>
<evidence type="ECO:0000256" key="1">
    <source>
        <dbReference type="SAM" id="MobiDB-lite"/>
    </source>
</evidence>